<dbReference type="InterPro" id="IPR001347">
    <property type="entry name" value="SIS_dom"/>
</dbReference>
<dbReference type="SUPFAM" id="SSF53697">
    <property type="entry name" value="SIS domain"/>
    <property type="match status" value="1"/>
</dbReference>
<comment type="subcellular location">
    <subcellularLocation>
        <location evidence="8">Cytoplasm</location>
    </subcellularLocation>
</comment>
<dbReference type="InterPro" id="IPR046348">
    <property type="entry name" value="SIS_dom_sf"/>
</dbReference>
<comment type="caution">
    <text evidence="11">The sequence shown here is derived from an EMBL/GenBank/DDBJ whole genome shotgun (WGS) entry which is preliminary data.</text>
</comment>
<dbReference type="InterPro" id="IPR029055">
    <property type="entry name" value="Ntn_hydrolases_N"/>
</dbReference>
<evidence type="ECO:0000256" key="5">
    <source>
        <dbReference type="ARBA" id="ARBA00022679"/>
    </source>
</evidence>
<comment type="catalytic activity">
    <reaction evidence="1 8">
        <text>D-fructose 6-phosphate + L-glutamine = D-glucosamine 6-phosphate + L-glutamate</text>
        <dbReference type="Rhea" id="RHEA:13237"/>
        <dbReference type="ChEBI" id="CHEBI:29985"/>
        <dbReference type="ChEBI" id="CHEBI:58359"/>
        <dbReference type="ChEBI" id="CHEBI:58725"/>
        <dbReference type="ChEBI" id="CHEBI:61527"/>
        <dbReference type="EC" id="2.6.1.16"/>
    </reaction>
</comment>
<feature type="domain" description="SIS" evidence="10">
    <location>
        <begin position="283"/>
        <end position="422"/>
    </location>
</feature>
<dbReference type="EMBL" id="JAPWGY010000002">
    <property type="protein sequence ID" value="MCZ4280656.1"/>
    <property type="molecule type" value="Genomic_DNA"/>
</dbReference>
<dbReference type="SUPFAM" id="SSF56235">
    <property type="entry name" value="N-terminal nucleophile aminohydrolases (Ntn hydrolases)"/>
    <property type="match status" value="1"/>
</dbReference>
<comment type="function">
    <text evidence="8">Catalyzes the first step in hexosamine metabolism, converting fructose-6P into glucosamine-6P using glutamine as a nitrogen source.</text>
</comment>
<keyword evidence="7" id="KW-0315">Glutamine amidotransferase</keyword>
<feature type="active site" description="Nucleophile; for GATase activity" evidence="8">
    <location>
        <position position="2"/>
    </location>
</feature>
<evidence type="ECO:0000313" key="11">
    <source>
        <dbReference type="EMBL" id="MCZ4280656.1"/>
    </source>
</evidence>
<gene>
    <name evidence="8 11" type="primary">glmS</name>
    <name evidence="11" type="ORF">O4H49_07690</name>
</gene>
<evidence type="ECO:0000256" key="6">
    <source>
        <dbReference type="ARBA" id="ARBA00022737"/>
    </source>
</evidence>
<evidence type="ECO:0000259" key="9">
    <source>
        <dbReference type="PROSITE" id="PS51278"/>
    </source>
</evidence>
<accession>A0ABT4LHT9</accession>
<keyword evidence="4 8" id="KW-0032">Aminotransferase</keyword>
<dbReference type="PROSITE" id="PS51464">
    <property type="entry name" value="SIS"/>
    <property type="match status" value="2"/>
</dbReference>
<keyword evidence="8" id="KW-0963">Cytoplasm</keyword>
<dbReference type="InterPro" id="IPR047084">
    <property type="entry name" value="GFAT_N"/>
</dbReference>
<dbReference type="Pfam" id="PF13522">
    <property type="entry name" value="GATase_6"/>
    <property type="match status" value="1"/>
</dbReference>
<evidence type="ECO:0000256" key="1">
    <source>
        <dbReference type="ARBA" id="ARBA00001031"/>
    </source>
</evidence>
<name>A0ABT4LHT9_9PROT</name>
<sequence length="607" mass="65762">MCGIIGIIGTKPVVPLLLDGLKRLEYRGYDSAGIATLVDGGLERRRAQGKLVNLEKRVEAEPLGGMTGIGHTRWATHGRPNEINAHPHASDLVSLVHNGIIENFQELRAELDAKGQTFQTETDTEVVVYLITHYLRDGLSPEEAVQTTLKRLEGAFALAIVFAGREDLMIGARRGSPLAVGYGDGEMYLGSDALSLSHLTNRICYLEEGDWVVLDNNGASIRDLDGNLLNREVVQTAVSGAMIGKGQYRHFMMKEIFEQPAVIGDTLHAMFNPLARTIQLPEFPFDLADISRLTIVGCGTASLAGMVAKYWMEQEARQLVEVDIASEFRYREAPLPEKGVSLFISQSGETIDTLAALRYAKSQGQKIVSIVNVPESTIARESDMVLQTLAGPEIGVASTKAFTTQLTVLACLAIGIGRAKGTISPEREAELSTALTEIPARIAELLNADETIRRIAVDVSEARDVLYLGRGNLYPMAMEGALKLKEISYIHAEGYAAGEMKHGPIALIDENVPVIACAPSGPLMEKTISNLQEVAARGGQIILLSDKEGLKRAGSIAKHSVELPRVDPFVAPILYALPIQLLAYHTAVLKGTDVDQPRNLAKSVTVE</sequence>
<feature type="domain" description="SIS" evidence="10">
    <location>
        <begin position="455"/>
        <end position="597"/>
    </location>
</feature>
<protein>
    <recommendedName>
        <fullName evidence="3 8">Glutamine--fructose-6-phosphate aminotransferase [isomerizing]</fullName>
        <ecNumber evidence="2 8">2.6.1.16</ecNumber>
    </recommendedName>
    <alternativeName>
        <fullName evidence="8">D-fructose-6-phosphate amidotransferase</fullName>
    </alternativeName>
    <alternativeName>
        <fullName evidence="8">GFAT</fullName>
    </alternativeName>
    <alternativeName>
        <fullName evidence="8">Glucosamine-6-phosphate synthase</fullName>
    </alternativeName>
    <alternativeName>
        <fullName evidence="8">Hexosephosphate aminotransferase</fullName>
    </alternativeName>
    <alternativeName>
        <fullName evidence="8">L-glutamine--D-fructose-6-phosphate amidotransferase</fullName>
    </alternativeName>
</protein>
<dbReference type="CDD" id="cd00714">
    <property type="entry name" value="GFAT"/>
    <property type="match status" value="1"/>
</dbReference>
<dbReference type="PANTHER" id="PTHR10937:SF0">
    <property type="entry name" value="GLUTAMINE--FRUCTOSE-6-PHOSPHATE TRANSAMINASE (ISOMERIZING)"/>
    <property type="match status" value="1"/>
</dbReference>
<dbReference type="InterPro" id="IPR035466">
    <property type="entry name" value="GlmS/AgaS_SIS"/>
</dbReference>
<dbReference type="Pfam" id="PF01380">
    <property type="entry name" value="SIS"/>
    <property type="match status" value="2"/>
</dbReference>
<dbReference type="GO" id="GO:0004360">
    <property type="term" value="F:glutamine-fructose-6-phosphate transaminase (isomerizing) activity"/>
    <property type="evidence" value="ECO:0007669"/>
    <property type="project" value="UniProtKB-EC"/>
</dbReference>
<comment type="subunit">
    <text evidence="8">Homodimer.</text>
</comment>
<evidence type="ECO:0000256" key="4">
    <source>
        <dbReference type="ARBA" id="ARBA00022576"/>
    </source>
</evidence>
<dbReference type="HAMAP" id="MF_00164">
    <property type="entry name" value="GlmS"/>
    <property type="match status" value="1"/>
</dbReference>
<feature type="initiator methionine" description="Removed" evidence="8">
    <location>
        <position position="1"/>
    </location>
</feature>
<dbReference type="PROSITE" id="PS51278">
    <property type="entry name" value="GATASE_TYPE_2"/>
    <property type="match status" value="1"/>
</dbReference>
<dbReference type="InterPro" id="IPR005855">
    <property type="entry name" value="GFAT"/>
</dbReference>
<dbReference type="Proteomes" id="UP001069802">
    <property type="component" value="Unassembled WGS sequence"/>
</dbReference>
<dbReference type="NCBIfam" id="TIGR01135">
    <property type="entry name" value="glmS"/>
    <property type="match status" value="1"/>
</dbReference>
<evidence type="ECO:0000259" key="10">
    <source>
        <dbReference type="PROSITE" id="PS51464"/>
    </source>
</evidence>
<feature type="domain" description="Glutamine amidotransferase type-2" evidence="9">
    <location>
        <begin position="2"/>
        <end position="217"/>
    </location>
</feature>
<feature type="active site" description="For Fru-6P isomerization activity" evidence="8">
    <location>
        <position position="602"/>
    </location>
</feature>
<keyword evidence="6" id="KW-0677">Repeat</keyword>
<evidence type="ECO:0000313" key="12">
    <source>
        <dbReference type="Proteomes" id="UP001069802"/>
    </source>
</evidence>
<keyword evidence="5 8" id="KW-0808">Transferase</keyword>
<dbReference type="CDD" id="cd05008">
    <property type="entry name" value="SIS_GlmS_GlmD_1"/>
    <property type="match status" value="1"/>
</dbReference>
<evidence type="ECO:0000256" key="3">
    <source>
        <dbReference type="ARBA" id="ARBA00016090"/>
    </source>
</evidence>
<dbReference type="Gene3D" id="3.40.50.10490">
    <property type="entry name" value="Glucose-6-phosphate isomerase like protein, domain 1"/>
    <property type="match status" value="2"/>
</dbReference>
<dbReference type="InterPro" id="IPR035490">
    <property type="entry name" value="GlmS/FrlB_SIS"/>
</dbReference>
<dbReference type="NCBIfam" id="NF001484">
    <property type="entry name" value="PRK00331.1"/>
    <property type="match status" value="1"/>
</dbReference>
<proteinExistence type="inferred from homology"/>
<evidence type="ECO:0000256" key="7">
    <source>
        <dbReference type="ARBA" id="ARBA00022962"/>
    </source>
</evidence>
<organism evidence="11 12">
    <name type="scientific">Kiloniella laminariae</name>
    <dbReference type="NCBI Taxonomy" id="454162"/>
    <lineage>
        <taxon>Bacteria</taxon>
        <taxon>Pseudomonadati</taxon>
        <taxon>Pseudomonadota</taxon>
        <taxon>Alphaproteobacteria</taxon>
        <taxon>Rhodospirillales</taxon>
        <taxon>Kiloniellaceae</taxon>
        <taxon>Kiloniella</taxon>
    </lineage>
</organism>
<dbReference type="CDD" id="cd05009">
    <property type="entry name" value="SIS_GlmS_GlmD_2"/>
    <property type="match status" value="1"/>
</dbReference>
<dbReference type="EC" id="2.6.1.16" evidence="2 8"/>
<reference evidence="11" key="1">
    <citation type="submission" date="2022-12" db="EMBL/GenBank/DDBJ databases">
        <title>Bacterial isolates from different developmental stages of Nematostella vectensis.</title>
        <authorList>
            <person name="Fraune S."/>
        </authorList>
    </citation>
    <scope>NUCLEOTIDE SEQUENCE</scope>
    <source>
        <strain evidence="11">G21630-S1</strain>
    </source>
</reference>
<keyword evidence="12" id="KW-1185">Reference proteome</keyword>
<dbReference type="InterPro" id="IPR017932">
    <property type="entry name" value="GATase_2_dom"/>
</dbReference>
<dbReference type="PANTHER" id="PTHR10937">
    <property type="entry name" value="GLUCOSAMINE--FRUCTOSE-6-PHOSPHATE AMINOTRANSFERASE, ISOMERIZING"/>
    <property type="match status" value="1"/>
</dbReference>
<dbReference type="RefSeq" id="WP_269422840.1">
    <property type="nucleotide sequence ID" value="NZ_JAPWGY010000002.1"/>
</dbReference>
<evidence type="ECO:0000256" key="8">
    <source>
        <dbReference type="HAMAP-Rule" id="MF_00164"/>
    </source>
</evidence>
<evidence type="ECO:0000256" key="2">
    <source>
        <dbReference type="ARBA" id="ARBA00012916"/>
    </source>
</evidence>
<dbReference type="Gene3D" id="3.60.20.10">
    <property type="entry name" value="Glutamine Phosphoribosylpyrophosphate, subunit 1, domain 1"/>
    <property type="match status" value="1"/>
</dbReference>